<accession>A0A375YW52</accession>
<evidence type="ECO:0000313" key="2">
    <source>
        <dbReference type="Proteomes" id="UP000252015"/>
    </source>
</evidence>
<reference evidence="1 2" key="1">
    <citation type="submission" date="2018-05" db="EMBL/GenBank/DDBJ databases">
        <authorList>
            <consortium name="IHU Genomes"/>
        </authorList>
    </citation>
    <scope>NUCLEOTIDE SEQUENCE [LARGE SCALE GENOMIC DNA]</scope>
    <source>
        <strain evidence="1 2">P7336</strain>
    </source>
</reference>
<keyword evidence="2" id="KW-1185">Reference proteome</keyword>
<dbReference type="RefSeq" id="WP_244917429.1">
    <property type="nucleotide sequence ID" value="NZ_UEGW01000001.1"/>
</dbReference>
<dbReference type="AlphaFoldDB" id="A0A375YW52"/>
<protein>
    <submittedName>
        <fullName evidence="1">Putative transcriptional regulator [Amycolicicoccus subflavus DQS3-9A1]</fullName>
    </submittedName>
</protein>
<dbReference type="EMBL" id="UEGW01000001">
    <property type="protein sequence ID" value="SRX93052.1"/>
    <property type="molecule type" value="Genomic_DNA"/>
</dbReference>
<gene>
    <name evidence="1" type="ORF">MSP7336_01284</name>
</gene>
<dbReference type="Proteomes" id="UP000252015">
    <property type="component" value="Unassembled WGS sequence"/>
</dbReference>
<organism evidence="1 2">
    <name type="scientific">Mycobacterium shimoidei</name>
    <dbReference type="NCBI Taxonomy" id="29313"/>
    <lineage>
        <taxon>Bacteria</taxon>
        <taxon>Bacillati</taxon>
        <taxon>Actinomycetota</taxon>
        <taxon>Actinomycetes</taxon>
        <taxon>Mycobacteriales</taxon>
        <taxon>Mycobacteriaceae</taxon>
        <taxon>Mycobacterium</taxon>
    </lineage>
</organism>
<evidence type="ECO:0000313" key="1">
    <source>
        <dbReference type="EMBL" id="SRX93052.1"/>
    </source>
</evidence>
<sequence length="190" mass="20312">MEGEDFVRLATAAYLTGGHNDCIQALQRAYQINLDADDGLGAVRCAFWLAMVLTNAGESAVGGGWVARAQRLLEDAPGDVIERGYVLIPVMMRHIFAAEFASAQSCAVEITDYGRRFGDANLVAMAVMPQGRLAMYSGRVSEGLALLDEAMVCIATGTVSPVFAGQVYCSMIEACQEISDFGRAAEWTVA</sequence>
<name>A0A375YW52_MYCSH</name>
<proteinExistence type="predicted"/>